<feature type="domain" description="Cdc37 C-terminal" evidence="7">
    <location>
        <begin position="468"/>
        <end position="563"/>
    </location>
</feature>
<evidence type="ECO:0000256" key="5">
    <source>
        <dbReference type="ARBA" id="ARBA00031396"/>
    </source>
</evidence>
<keyword evidence="3" id="KW-0963">Cytoplasm</keyword>
<dbReference type="PANTHER" id="PTHR12800">
    <property type="entry name" value="CDC37-RELATED"/>
    <property type="match status" value="1"/>
</dbReference>
<dbReference type="Pfam" id="PF08564">
    <property type="entry name" value="CDC37_C"/>
    <property type="match status" value="1"/>
</dbReference>
<proteinExistence type="inferred from homology"/>
<dbReference type="STRING" id="1081109.A0A162K6C2"/>
<evidence type="ECO:0000259" key="7">
    <source>
        <dbReference type="SMART" id="SM01069"/>
    </source>
</evidence>
<dbReference type="GO" id="GO:0051087">
    <property type="term" value="F:protein-folding chaperone binding"/>
    <property type="evidence" value="ECO:0007669"/>
    <property type="project" value="TreeGrafter"/>
</dbReference>
<dbReference type="AlphaFoldDB" id="A0A162K6C2"/>
<evidence type="ECO:0000313" key="11">
    <source>
        <dbReference type="Proteomes" id="UP000078544"/>
    </source>
</evidence>
<reference evidence="10 11" key="1">
    <citation type="journal article" date="2016" name="Genome Biol. Evol.">
        <title>Divergent and convergent evolution of fungal pathogenicity.</title>
        <authorList>
            <person name="Shang Y."/>
            <person name="Xiao G."/>
            <person name="Zheng P."/>
            <person name="Cen K."/>
            <person name="Zhan S."/>
            <person name="Wang C."/>
        </authorList>
    </citation>
    <scope>NUCLEOTIDE SEQUENCE [LARGE SCALE GENOMIC DNA]</scope>
    <source>
        <strain evidence="10 11">RCEF 2490</strain>
    </source>
</reference>
<dbReference type="FunFam" id="1.20.58.610:FF:000002">
    <property type="entry name" value="Hsp90 co-chaperone Cdc37, putative"/>
    <property type="match status" value="1"/>
</dbReference>
<evidence type="ECO:0000256" key="1">
    <source>
        <dbReference type="ARBA" id="ARBA00004496"/>
    </source>
</evidence>
<dbReference type="GO" id="GO:0006457">
    <property type="term" value="P:protein folding"/>
    <property type="evidence" value="ECO:0007669"/>
    <property type="project" value="TreeGrafter"/>
</dbReference>
<keyword evidence="11" id="KW-1185">Reference proteome</keyword>
<evidence type="ECO:0000256" key="2">
    <source>
        <dbReference type="ARBA" id="ARBA00006222"/>
    </source>
</evidence>
<dbReference type="GO" id="GO:0031072">
    <property type="term" value="F:heat shock protein binding"/>
    <property type="evidence" value="ECO:0007669"/>
    <property type="project" value="TreeGrafter"/>
</dbReference>
<evidence type="ECO:0000256" key="3">
    <source>
        <dbReference type="ARBA" id="ARBA00022490"/>
    </source>
</evidence>
<dbReference type="PANTHER" id="PTHR12800:SF4">
    <property type="entry name" value="HSP90 CO-CHAPERONE CDC37"/>
    <property type="match status" value="1"/>
</dbReference>
<dbReference type="SMART" id="SM01071">
    <property type="entry name" value="CDC37_N"/>
    <property type="match status" value="1"/>
</dbReference>
<dbReference type="SUPFAM" id="SSF101391">
    <property type="entry name" value="Hsp90 co-chaperone CDC37"/>
    <property type="match status" value="1"/>
</dbReference>
<sequence>MTCAFTSACSRQTGRAGGEKECGTHQGGEGRIFPPDPARTFLLGATACLPPKQWKNCAASSRACQRDASRLQQVGEKRPPNPVLSCPKVFPLTPWQLKDALELSDDSDIEVHPNVDKRSFIRAKQSQIHQERQQRKLQIEAYRYEAILHEALLKRIDSVVASLQEHAQEAKGKCDTEAAQVALKAMVKTNPGPDADRLPPRPEGIVGDEPPPNYTVMLASMIEQIDDKLKKENPKDYYSAFIGGFQEHAANIRMLEKENNAKLKKLLEEESKKITSADIHTGFDSSHVAKAKPGDQKTEVELLNPNFSASADSPSSGSKASVDDDAEIEASAAAKEFARISSTDYAASLQFISKNPQILTEKETDGILVLAFDAALEKNDEYSRQCVHQALLLQYCRALGKDGVGLFFKRITTPAHQARDVFRKDVQDTYLRIKNRATEILAERAQESGEGVEQIQLHAVEPGTVINIKVPAADSEDPDVKKARVIFDDFKPELKKALESGDLEEVNKVLGTMKVDEAEEIVALFGEANILSLEDQIIDATTEEGQQQLKDLEAAAKAESTDRELVEDPE</sequence>
<evidence type="ECO:0000256" key="6">
    <source>
        <dbReference type="SAM" id="MobiDB-lite"/>
    </source>
</evidence>
<name>A0A162K6C2_9HYPO</name>
<dbReference type="Pfam" id="PF08565">
    <property type="entry name" value="CDC37_M"/>
    <property type="match status" value="1"/>
</dbReference>
<dbReference type="InterPro" id="IPR013874">
    <property type="entry name" value="Cdc37_Hsp90-bd"/>
</dbReference>
<dbReference type="GO" id="GO:0019901">
    <property type="term" value="F:protein kinase binding"/>
    <property type="evidence" value="ECO:0007669"/>
    <property type="project" value="InterPro"/>
</dbReference>
<dbReference type="GO" id="GO:0051082">
    <property type="term" value="F:unfolded protein binding"/>
    <property type="evidence" value="ECO:0007669"/>
    <property type="project" value="TreeGrafter"/>
</dbReference>
<dbReference type="InterPro" id="IPR013855">
    <property type="entry name" value="Cdc37_N_dom"/>
</dbReference>
<comment type="caution">
    <text evidence="10">The sequence shown here is derived from an EMBL/GenBank/DDBJ whole genome shotgun (WGS) entry which is preliminary data.</text>
</comment>
<protein>
    <recommendedName>
        <fullName evidence="5">Hsp90 chaperone protein kinase-targeting subunit</fullName>
    </recommendedName>
</protein>
<keyword evidence="4" id="KW-0143">Chaperone</keyword>
<dbReference type="SMART" id="SM01070">
    <property type="entry name" value="CDC37_M"/>
    <property type="match status" value="1"/>
</dbReference>
<evidence type="ECO:0000259" key="9">
    <source>
        <dbReference type="SMART" id="SM01071"/>
    </source>
</evidence>
<dbReference type="Proteomes" id="UP000078544">
    <property type="component" value="Unassembled WGS sequence"/>
</dbReference>
<feature type="domain" description="Cdc37 Hsp90 binding" evidence="8">
    <location>
        <begin position="285"/>
        <end position="452"/>
    </location>
</feature>
<dbReference type="InterPro" id="IPR004918">
    <property type="entry name" value="Cdc37"/>
</dbReference>
<dbReference type="InterPro" id="IPR038189">
    <property type="entry name" value="Cdc37_Hsp90-bd_sf"/>
</dbReference>
<accession>A0A162K6C2</accession>
<comment type="subcellular location">
    <subcellularLocation>
        <location evidence="1">Cytoplasm</location>
    </subcellularLocation>
</comment>
<feature type="region of interest" description="Disordered" evidence="6">
    <location>
        <begin position="13"/>
        <end position="33"/>
    </location>
</feature>
<evidence type="ECO:0000256" key="4">
    <source>
        <dbReference type="ARBA" id="ARBA00023186"/>
    </source>
</evidence>
<dbReference type="Pfam" id="PF03234">
    <property type="entry name" value="CDC37_N"/>
    <property type="match status" value="1"/>
</dbReference>
<evidence type="ECO:0000259" key="8">
    <source>
        <dbReference type="SMART" id="SM01070"/>
    </source>
</evidence>
<dbReference type="GO" id="GO:0050821">
    <property type="term" value="P:protein stabilization"/>
    <property type="evidence" value="ECO:0007669"/>
    <property type="project" value="TreeGrafter"/>
</dbReference>
<organism evidence="10 11">
    <name type="scientific">Moelleriella libera RCEF 2490</name>
    <dbReference type="NCBI Taxonomy" id="1081109"/>
    <lineage>
        <taxon>Eukaryota</taxon>
        <taxon>Fungi</taxon>
        <taxon>Dikarya</taxon>
        <taxon>Ascomycota</taxon>
        <taxon>Pezizomycotina</taxon>
        <taxon>Sordariomycetes</taxon>
        <taxon>Hypocreomycetidae</taxon>
        <taxon>Hypocreales</taxon>
        <taxon>Clavicipitaceae</taxon>
        <taxon>Moelleriella</taxon>
    </lineage>
</organism>
<dbReference type="EMBL" id="AZGY01000001">
    <property type="protein sequence ID" value="OAA33194.1"/>
    <property type="molecule type" value="Genomic_DNA"/>
</dbReference>
<dbReference type="GO" id="GO:0005737">
    <property type="term" value="C:cytoplasm"/>
    <property type="evidence" value="ECO:0007669"/>
    <property type="project" value="UniProtKB-SubCell"/>
</dbReference>
<gene>
    <name evidence="10" type="ORF">AAL_00659</name>
</gene>
<feature type="domain" description="Cdc37 N-terminal" evidence="9">
    <location>
        <begin position="99"/>
        <end position="286"/>
    </location>
</feature>
<dbReference type="OrthoDB" id="440202at2759"/>
<dbReference type="SMART" id="SM01069">
    <property type="entry name" value="CDC37_C"/>
    <property type="match status" value="1"/>
</dbReference>
<evidence type="ECO:0000313" key="10">
    <source>
        <dbReference type="EMBL" id="OAA33194.1"/>
    </source>
</evidence>
<dbReference type="InterPro" id="IPR013873">
    <property type="entry name" value="Cdc37_C"/>
</dbReference>
<comment type="similarity">
    <text evidence="2">Belongs to the CDC37 family.</text>
</comment>
<dbReference type="Gene3D" id="1.20.58.610">
    <property type="entry name" value="Cdc37, Hsp90 binding domain"/>
    <property type="match status" value="1"/>
</dbReference>